<comment type="subunit">
    <text evidence="6">Homohexamer. Assembles into a hexameric ring structure.</text>
</comment>
<evidence type="ECO:0000256" key="1">
    <source>
        <dbReference type="ARBA" id="ARBA00022741"/>
    </source>
</evidence>
<dbReference type="Pfam" id="PF17758">
    <property type="entry name" value="Prot_ATP_ID_OB_N"/>
    <property type="match status" value="1"/>
</dbReference>
<organism evidence="9 10">
    <name type="scientific">Amycolatopsis vancoresmycina DSM 44592</name>
    <dbReference type="NCBI Taxonomy" id="1292037"/>
    <lineage>
        <taxon>Bacteria</taxon>
        <taxon>Bacillati</taxon>
        <taxon>Actinomycetota</taxon>
        <taxon>Actinomycetes</taxon>
        <taxon>Pseudonocardiales</taxon>
        <taxon>Pseudonocardiaceae</taxon>
        <taxon>Amycolatopsis</taxon>
    </lineage>
</organism>
<reference evidence="9 10" key="1">
    <citation type="submission" date="2013-02" db="EMBL/GenBank/DDBJ databases">
        <title>Draft genome sequence of Amycolatopsis vancoresmycina strain DSM 44592T.</title>
        <authorList>
            <person name="Kumar S."/>
            <person name="Kaur N."/>
            <person name="Kaur C."/>
            <person name="Raghava G.P.S."/>
            <person name="Mayilraj S."/>
        </authorList>
    </citation>
    <scope>NUCLEOTIDE SEQUENCE [LARGE SCALE GENOMIC DNA]</scope>
    <source>
        <strain evidence="9 10">DSM 44592</strain>
    </source>
</reference>
<evidence type="ECO:0000313" key="9">
    <source>
        <dbReference type="EMBL" id="EOD68234.1"/>
    </source>
</evidence>
<keyword evidence="2 6" id="KW-0067">ATP-binding</keyword>
<evidence type="ECO:0000256" key="7">
    <source>
        <dbReference type="RuleBase" id="RU003651"/>
    </source>
</evidence>
<dbReference type="InterPro" id="IPR003593">
    <property type="entry name" value="AAA+_ATPase"/>
</dbReference>
<dbReference type="InterPro" id="IPR003960">
    <property type="entry name" value="ATPase_AAA_CS"/>
</dbReference>
<dbReference type="HAMAP" id="MF_02112">
    <property type="entry name" value="ARC_ATPase"/>
    <property type="match status" value="1"/>
</dbReference>
<keyword evidence="1 6" id="KW-0547">Nucleotide-binding</keyword>
<dbReference type="GO" id="GO:0000502">
    <property type="term" value="C:proteasome complex"/>
    <property type="evidence" value="ECO:0007669"/>
    <property type="project" value="UniProtKB-KW"/>
</dbReference>
<dbReference type="eggNOG" id="COG1222">
    <property type="taxonomic scope" value="Bacteria"/>
</dbReference>
<dbReference type="PANTHER" id="PTHR23077:SF144">
    <property type="entry name" value="PROTEASOME-ASSOCIATED ATPASE"/>
    <property type="match status" value="1"/>
</dbReference>
<evidence type="ECO:0000256" key="5">
    <source>
        <dbReference type="ARBA" id="ARBA00023186"/>
    </source>
</evidence>
<accession>R1ICV9</accession>
<protein>
    <recommendedName>
        <fullName evidence="6">AAA ATPase forming ring-shaped complexes</fullName>
        <shortName evidence="6">ARC</shortName>
    </recommendedName>
</protein>
<dbReference type="PATRIC" id="fig|1292037.4.peg.2379"/>
<keyword evidence="5" id="KW-0143">Chaperone</keyword>
<evidence type="ECO:0000256" key="2">
    <source>
        <dbReference type="ARBA" id="ARBA00022840"/>
    </source>
</evidence>
<dbReference type="Gene3D" id="1.10.8.60">
    <property type="match status" value="1"/>
</dbReference>
<dbReference type="InterPro" id="IPR050168">
    <property type="entry name" value="AAA_ATPase_domain"/>
</dbReference>
<dbReference type="GO" id="GO:0005524">
    <property type="term" value="F:ATP binding"/>
    <property type="evidence" value="ECO:0007669"/>
    <property type="project" value="UniProtKB-UniRule"/>
</dbReference>
<evidence type="ECO:0000313" key="10">
    <source>
        <dbReference type="Proteomes" id="UP000014139"/>
    </source>
</evidence>
<dbReference type="GO" id="GO:0010498">
    <property type="term" value="P:proteasomal protein catabolic process"/>
    <property type="evidence" value="ECO:0007669"/>
    <property type="project" value="InterPro"/>
</dbReference>
<dbReference type="EMBL" id="AOUO01000162">
    <property type="protein sequence ID" value="EOD68234.1"/>
    <property type="molecule type" value="Genomic_DNA"/>
</dbReference>
<dbReference type="PROSITE" id="PS00674">
    <property type="entry name" value="AAA"/>
    <property type="match status" value="1"/>
</dbReference>
<gene>
    <name evidence="6" type="primary">arc</name>
    <name evidence="9" type="ORF">H480_12432</name>
</gene>
<dbReference type="InterPro" id="IPR022482">
    <property type="entry name" value="Proteasome_ATPase"/>
</dbReference>
<evidence type="ECO:0000259" key="8">
    <source>
        <dbReference type="SMART" id="SM00382"/>
    </source>
</evidence>
<dbReference type="PANTHER" id="PTHR23077">
    <property type="entry name" value="AAA-FAMILY ATPASE"/>
    <property type="match status" value="1"/>
</dbReference>
<comment type="similarity">
    <text evidence="6 7">Belongs to the AAA ATPase family.</text>
</comment>
<dbReference type="InterPro" id="IPR012340">
    <property type="entry name" value="NA-bd_OB-fold"/>
</dbReference>
<dbReference type="InterPro" id="IPR027417">
    <property type="entry name" value="P-loop_NTPase"/>
</dbReference>
<dbReference type="Gene3D" id="2.40.50.140">
    <property type="entry name" value="Nucleic acid-binding proteins"/>
    <property type="match status" value="2"/>
</dbReference>
<feature type="domain" description="AAA+ ATPase" evidence="8">
    <location>
        <begin position="239"/>
        <end position="394"/>
    </location>
</feature>
<dbReference type="Gene3D" id="3.40.50.300">
    <property type="entry name" value="P-loop containing nucleotide triphosphate hydrolases"/>
    <property type="match status" value="1"/>
</dbReference>
<dbReference type="Pfam" id="PF00004">
    <property type="entry name" value="AAA"/>
    <property type="match status" value="1"/>
</dbReference>
<keyword evidence="3" id="KW-0647">Proteasome</keyword>
<dbReference type="FunFam" id="3.40.50.300:FF:000155">
    <property type="entry name" value="AAA ATPase forming ring-shaped complexes"/>
    <property type="match status" value="1"/>
</dbReference>
<keyword evidence="4 6" id="KW-0175">Coiled coil</keyword>
<dbReference type="GO" id="GO:0019941">
    <property type="term" value="P:modification-dependent protein catabolic process"/>
    <property type="evidence" value="ECO:0007669"/>
    <property type="project" value="InterPro"/>
</dbReference>
<dbReference type="InterPro" id="IPR003959">
    <property type="entry name" value="ATPase_AAA_core"/>
</dbReference>
<evidence type="ECO:0000256" key="4">
    <source>
        <dbReference type="ARBA" id="ARBA00023054"/>
    </source>
</evidence>
<keyword evidence="10" id="KW-1185">Reference proteome</keyword>
<dbReference type="InterPro" id="IPR041626">
    <property type="entry name" value="Prot_ATP_ID_OB_N"/>
</dbReference>
<feature type="coiled-coil region" evidence="6">
    <location>
        <begin position="15"/>
        <end position="56"/>
    </location>
</feature>
<dbReference type="Pfam" id="PF16450">
    <property type="entry name" value="Prot_ATP_ID_OB_C"/>
    <property type="match status" value="1"/>
</dbReference>
<feature type="binding site" evidence="6">
    <location>
        <begin position="250"/>
        <end position="255"/>
    </location>
    <ligand>
        <name>ATP</name>
        <dbReference type="ChEBI" id="CHEBI:30616"/>
    </ligand>
</feature>
<evidence type="ECO:0000256" key="6">
    <source>
        <dbReference type="HAMAP-Rule" id="MF_02112"/>
    </source>
</evidence>
<dbReference type="AlphaFoldDB" id="R1ICV9"/>
<dbReference type="GO" id="GO:0016887">
    <property type="term" value="F:ATP hydrolysis activity"/>
    <property type="evidence" value="ECO:0007669"/>
    <property type="project" value="UniProtKB-UniRule"/>
</dbReference>
<dbReference type="Gene3D" id="1.20.5.170">
    <property type="match status" value="1"/>
</dbReference>
<evidence type="ECO:0000256" key="3">
    <source>
        <dbReference type="ARBA" id="ARBA00022942"/>
    </source>
</evidence>
<dbReference type="InterPro" id="IPR032501">
    <property type="entry name" value="Prot_ATP_ID_OB_2nd"/>
</dbReference>
<proteinExistence type="inferred from homology"/>
<dbReference type="SUPFAM" id="SSF52540">
    <property type="entry name" value="P-loop containing nucleoside triphosphate hydrolases"/>
    <property type="match status" value="1"/>
</dbReference>
<comment type="caution">
    <text evidence="9">The sequence shown here is derived from an EMBL/GenBank/DDBJ whole genome shotgun (WGS) entry which is preliminary data.</text>
</comment>
<sequence>MALLRRKLTDSPRQNRVLEQRLAEASERVSQLTERNTKLVETLREARGQLLALREEVDRLAQPPSGYGVFVEAYEDNTVDVFTAGRKMRVSVSPAVEISSLRRGQALRLNEALTVVEGGGFERTGEVCALREVLAPDVEGGSPRALVVGHADEERVVLLSDLLAEQPLKPGDSLLVDSKAGYAYERVPKAEVEDLVLEEVPDVRYEDIGGLTRQIEQIRDAVELPFLHADLYQEYQLRPPKGVLLYGPPGCGKTLIAKAVANSLAKKVAEARGDAADGKSYFLNIKGPELLNKFVGETERHIRLIFQRAREKASEGTPVIVFFDEMDSIFRTRGSGVSSDVETTIVPQLLSEIDGVEGLENVIVIGASNREDMIDPAILRPGRLDVKIKIERPDAEGAKDIFSKYLAEGLPIHADDLAEFGGDHKATFDAMIQHTVERMYEESDENRFLEVTYANGDKEVLYFRDFNSGAMIQNIVDRAKKSAIKSVLETKQPGLRVQHLLDAIVDEFAENEDLPNTTNPDDWARISGKKGERIVYIRTLVTGKNQDSGRAIDTATNTGQYL</sequence>
<dbReference type="Proteomes" id="UP000014139">
    <property type="component" value="Unassembled WGS sequence"/>
</dbReference>
<dbReference type="SMART" id="SM00382">
    <property type="entry name" value="AAA"/>
    <property type="match status" value="1"/>
</dbReference>
<name>R1ICV9_9PSEU</name>
<dbReference type="NCBIfam" id="TIGR03689">
    <property type="entry name" value="pup_AAA"/>
    <property type="match status" value="1"/>
</dbReference>